<feature type="transmembrane region" description="Helical" evidence="10">
    <location>
        <begin position="97"/>
        <end position="115"/>
    </location>
</feature>
<proteinExistence type="inferred from homology"/>
<evidence type="ECO:0000256" key="3">
    <source>
        <dbReference type="ARBA" id="ARBA00022475"/>
    </source>
</evidence>
<comment type="similarity">
    <text evidence="2">Belongs to the CcmF/CycK/Ccl1/NrfE/CcsA family.</text>
</comment>
<keyword evidence="14" id="KW-1185">Reference proteome</keyword>
<feature type="transmembrane region" description="Helical" evidence="10">
    <location>
        <begin position="249"/>
        <end position="265"/>
    </location>
</feature>
<feature type="transmembrane region" description="Helical" evidence="10">
    <location>
        <begin position="44"/>
        <end position="63"/>
    </location>
</feature>
<dbReference type="InterPro" id="IPR003568">
    <property type="entry name" value="Cyt_c_biogenesis_CcmF"/>
</dbReference>
<comment type="subcellular location">
    <subcellularLocation>
        <location evidence="1">Cell inner membrane</location>
        <topology evidence="1">Multi-pass membrane protein</topology>
    </subcellularLocation>
</comment>
<evidence type="ECO:0000256" key="7">
    <source>
        <dbReference type="ARBA" id="ARBA00022989"/>
    </source>
</evidence>
<feature type="domain" description="Cytochrome c assembly protein" evidence="11">
    <location>
        <begin position="90"/>
        <end position="296"/>
    </location>
</feature>
<keyword evidence="6" id="KW-0201">Cytochrome c-type biogenesis</keyword>
<protein>
    <submittedName>
        <fullName evidence="13">Cytochrome c biogenesis protein CcsA</fullName>
    </submittedName>
</protein>
<dbReference type="Proteomes" id="UP001056035">
    <property type="component" value="Chromosome"/>
</dbReference>
<keyword evidence="3" id="KW-1003">Cell membrane</keyword>
<evidence type="ECO:0000256" key="5">
    <source>
        <dbReference type="ARBA" id="ARBA00022692"/>
    </source>
</evidence>
<feature type="transmembrane region" description="Helical" evidence="10">
    <location>
        <begin position="426"/>
        <end position="447"/>
    </location>
</feature>
<evidence type="ECO:0000313" key="14">
    <source>
        <dbReference type="Proteomes" id="UP001056035"/>
    </source>
</evidence>
<dbReference type="RefSeq" id="WP_254573459.1">
    <property type="nucleotide sequence ID" value="NZ_CP098502.1"/>
</dbReference>
<dbReference type="PANTHER" id="PTHR43653">
    <property type="entry name" value="CYTOCHROME C ASSEMBLY PROTEIN-RELATED"/>
    <property type="match status" value="1"/>
</dbReference>
<feature type="transmembrane region" description="Helical" evidence="10">
    <location>
        <begin position="6"/>
        <end position="23"/>
    </location>
</feature>
<accession>A0ABY5E1U9</accession>
<feature type="transmembrane region" description="Helical" evidence="10">
    <location>
        <begin position="500"/>
        <end position="522"/>
    </location>
</feature>
<keyword evidence="5 10" id="KW-0812">Transmembrane</keyword>
<dbReference type="Pfam" id="PF16327">
    <property type="entry name" value="CcmF_C"/>
    <property type="match status" value="1"/>
</dbReference>
<feature type="transmembrane region" description="Helical" evidence="10">
    <location>
        <begin position="352"/>
        <end position="374"/>
    </location>
</feature>
<evidence type="ECO:0000313" key="13">
    <source>
        <dbReference type="EMBL" id="UTI66804.1"/>
    </source>
</evidence>
<feature type="transmembrane region" description="Helical" evidence="10">
    <location>
        <begin position="394"/>
        <end position="414"/>
    </location>
</feature>
<keyword evidence="7 10" id="KW-1133">Transmembrane helix</keyword>
<evidence type="ECO:0000256" key="9">
    <source>
        <dbReference type="ARBA" id="ARBA00037230"/>
    </source>
</evidence>
<dbReference type="PANTHER" id="PTHR43653:SF1">
    <property type="entry name" value="CYTOCHROME C-TYPE BIOGENESIS PROTEIN CCMF"/>
    <property type="match status" value="1"/>
</dbReference>
<name>A0ABY5E1U9_9ACTN</name>
<evidence type="ECO:0000259" key="11">
    <source>
        <dbReference type="Pfam" id="PF01578"/>
    </source>
</evidence>
<reference evidence="13 14" key="1">
    <citation type="submission" date="2022-06" db="EMBL/GenBank/DDBJ databases">
        <title>Paraconexibacter antarcticus.</title>
        <authorList>
            <person name="Kim C.S."/>
        </authorList>
    </citation>
    <scope>NUCLEOTIDE SEQUENCE [LARGE SCALE GENOMIC DNA]</scope>
    <source>
        <strain evidence="13 14">02-257</strain>
    </source>
</reference>
<gene>
    <name evidence="13" type="primary">ccsA</name>
    <name evidence="13" type="ORF">NBH00_11490</name>
</gene>
<dbReference type="EMBL" id="CP098502">
    <property type="protein sequence ID" value="UTI66804.1"/>
    <property type="molecule type" value="Genomic_DNA"/>
</dbReference>
<keyword evidence="4" id="KW-0997">Cell inner membrane</keyword>
<feature type="transmembrane region" description="Helical" evidence="10">
    <location>
        <begin position="453"/>
        <end position="471"/>
    </location>
</feature>
<feature type="transmembrane region" description="Helical" evidence="10">
    <location>
        <begin position="210"/>
        <end position="229"/>
    </location>
</feature>
<dbReference type="InterPro" id="IPR003567">
    <property type="entry name" value="Cyt_c_biogenesis"/>
</dbReference>
<feature type="domain" description="Cytochrome c-type biogenesis protein CcmF C-terminal" evidence="12">
    <location>
        <begin position="316"/>
        <end position="623"/>
    </location>
</feature>
<dbReference type="PRINTS" id="PR01410">
    <property type="entry name" value="CCBIOGENESIS"/>
</dbReference>
<evidence type="ECO:0000256" key="2">
    <source>
        <dbReference type="ARBA" id="ARBA00009186"/>
    </source>
</evidence>
<dbReference type="PRINTS" id="PR01411">
    <property type="entry name" value="CCMFBIOGNSIS"/>
</dbReference>
<dbReference type="Pfam" id="PF01578">
    <property type="entry name" value="Cytochrom_C_asm"/>
    <property type="match status" value="1"/>
</dbReference>
<feature type="transmembrane region" description="Helical" evidence="10">
    <location>
        <begin position="277"/>
        <end position="298"/>
    </location>
</feature>
<evidence type="ECO:0000256" key="1">
    <source>
        <dbReference type="ARBA" id="ARBA00004429"/>
    </source>
</evidence>
<dbReference type="InterPro" id="IPR002541">
    <property type="entry name" value="Cyt_c_assembly"/>
</dbReference>
<dbReference type="InterPro" id="IPR032523">
    <property type="entry name" value="CcmF_C"/>
</dbReference>
<comment type="function">
    <text evidence="9">Required for the biogenesis of c-type cytochromes. Possible subunit of a heme lyase.</text>
</comment>
<evidence type="ECO:0000256" key="6">
    <source>
        <dbReference type="ARBA" id="ARBA00022748"/>
    </source>
</evidence>
<sequence>MDSATLGRACLILALGTALYGVGSGVYAGRTQDRDWAASARRAVYALSALATIAFLLLELAFLRSDFSFATVASHSSTTTPTLYKAAAAWSSQEGSLLLWLWLLSLWSSLVLYLTRHRMRDVTPYATAVLCVFGAFFAGLLVFLASPFDTLASVPSDGTGLSPLLRHPAMMIHPPMLYSGYTLFTVPFAFAVAALLVRRVDAEWITATRRFALAAWFFLGIGIVLGARWSYSELGWGGYWAWDPVENASLLPWLTGTAFLHSLMIQERRGMLKIWNASLILATGTLAIMGTFLVRSGILDSIHAFGASTLGTPFVVFIAVLICGSIGLVVMRRDTLRSENRLDSLLSREAVFIANNLVLVGLAFVTFWGTFFPLISEAVTGTKSAVGPPWFDRYTVPLGLALVLLSGIGPVIAWRRATAVNARRNFVAPALGSVAVVALLAVVTDAASRPKALGMFFCAAFVFITVGQEFARGVRARRAMAGGSIPGAFVSMIGRNRRRYGGYIAHVGFATVLVGVAASSAFQHAKDVQLLPGQTARNGGYSFHYVRATSRVVTSAGRLERMEFGAVIRVSKQGRYVATLRPNRGYYPVNSSFAPISSAFDGEATSEVGLKAGLTRDLWIAVQPDLTPLRTYIAGQEQKIVGVMQGVVQKFPNVNTAVMQTVVGRFVAQRRAAVFAEVDRRYVANTPAASFRVIVSPMVMWIWIGAIITFGGGLIAMWPAPDGVRRRARGRYAARVAKELGRA</sequence>
<evidence type="ECO:0000256" key="4">
    <source>
        <dbReference type="ARBA" id="ARBA00022519"/>
    </source>
</evidence>
<organism evidence="13 14">
    <name type="scientific">Paraconexibacter antarcticus</name>
    <dbReference type="NCBI Taxonomy" id="2949664"/>
    <lineage>
        <taxon>Bacteria</taxon>
        <taxon>Bacillati</taxon>
        <taxon>Actinomycetota</taxon>
        <taxon>Thermoleophilia</taxon>
        <taxon>Solirubrobacterales</taxon>
        <taxon>Paraconexibacteraceae</taxon>
        <taxon>Paraconexibacter</taxon>
    </lineage>
</organism>
<feature type="transmembrane region" description="Helical" evidence="10">
    <location>
        <begin position="178"/>
        <end position="198"/>
    </location>
</feature>
<keyword evidence="8 10" id="KW-0472">Membrane</keyword>
<evidence type="ECO:0000259" key="12">
    <source>
        <dbReference type="Pfam" id="PF16327"/>
    </source>
</evidence>
<feature type="transmembrane region" description="Helical" evidence="10">
    <location>
        <begin position="310"/>
        <end position="331"/>
    </location>
</feature>
<evidence type="ECO:0000256" key="8">
    <source>
        <dbReference type="ARBA" id="ARBA00023136"/>
    </source>
</evidence>
<feature type="transmembrane region" description="Helical" evidence="10">
    <location>
        <begin position="700"/>
        <end position="720"/>
    </location>
</feature>
<evidence type="ECO:0000256" key="10">
    <source>
        <dbReference type="SAM" id="Phobius"/>
    </source>
</evidence>
<feature type="transmembrane region" description="Helical" evidence="10">
    <location>
        <begin position="122"/>
        <end position="145"/>
    </location>
</feature>